<dbReference type="PROSITE" id="PS00631">
    <property type="entry name" value="CYTOSOL_AP"/>
    <property type="match status" value="1"/>
</dbReference>
<dbReference type="Pfam" id="PF00883">
    <property type="entry name" value="Peptidase_M17"/>
    <property type="match status" value="1"/>
</dbReference>
<evidence type="ECO:0000256" key="8">
    <source>
        <dbReference type="ARBA" id="ARBA00055139"/>
    </source>
</evidence>
<keyword evidence="12" id="KW-1185">Reference proteome</keyword>
<dbReference type="Proteomes" id="UP000215999">
    <property type="component" value="Unassembled WGS sequence"/>
</dbReference>
<evidence type="ECO:0000256" key="7">
    <source>
        <dbReference type="ARBA" id="ARBA00023211"/>
    </source>
</evidence>
<dbReference type="InterPro" id="IPR047620">
    <property type="entry name" value="M17_PepB-like_N"/>
</dbReference>
<reference evidence="10" key="3">
    <citation type="submission" date="2023-07" db="EMBL/GenBank/DDBJ databases">
        <title>Genome content predicts the carbon catabolic preferences of heterotrophic bacteria.</title>
        <authorList>
            <person name="Gralka M."/>
        </authorList>
    </citation>
    <scope>NUCLEOTIDE SEQUENCE</scope>
    <source>
        <strain evidence="10">G2M05</strain>
    </source>
</reference>
<evidence type="ECO:0000313" key="11">
    <source>
        <dbReference type="EMBL" id="OZS45557.1"/>
    </source>
</evidence>
<keyword evidence="5" id="KW-0479">Metal-binding</keyword>
<evidence type="ECO:0000313" key="13">
    <source>
        <dbReference type="Proteomes" id="UP001170624"/>
    </source>
</evidence>
<dbReference type="Gene3D" id="3.40.630.10">
    <property type="entry name" value="Zn peptidases"/>
    <property type="match status" value="1"/>
</dbReference>
<dbReference type="AlphaFoldDB" id="A0AAW7Y6Z4"/>
<dbReference type="PIRSF" id="PIRSF036388">
    <property type="entry name" value="Ctsl_amnpptdse_B"/>
    <property type="match status" value="1"/>
</dbReference>
<comment type="caution">
    <text evidence="10">The sequence shown here is derived from an EMBL/GenBank/DDBJ whole genome shotgun (WGS) entry which is preliminary data.</text>
</comment>
<protein>
    <submittedName>
        <fullName evidence="10">Aminopeptidase PepB</fullName>
        <ecNumber evidence="10">3.4.11.23</ecNumber>
    </submittedName>
</protein>
<dbReference type="SUPFAM" id="SSF53187">
    <property type="entry name" value="Zn-dependent exopeptidases"/>
    <property type="match status" value="1"/>
</dbReference>
<evidence type="ECO:0000256" key="3">
    <source>
        <dbReference type="ARBA" id="ARBA00022490"/>
    </source>
</evidence>
<organism evidence="10 13">
    <name type="scientific">Photobacterium sanguinicancri</name>
    <dbReference type="NCBI Taxonomy" id="875932"/>
    <lineage>
        <taxon>Bacteria</taxon>
        <taxon>Pseudomonadati</taxon>
        <taxon>Pseudomonadota</taxon>
        <taxon>Gammaproteobacteria</taxon>
        <taxon>Vibrionales</taxon>
        <taxon>Vibrionaceae</taxon>
        <taxon>Photobacterium</taxon>
    </lineage>
</organism>
<dbReference type="EMBL" id="JAUOPU010000015">
    <property type="protein sequence ID" value="MDO6543750.1"/>
    <property type="molecule type" value="Genomic_DNA"/>
</dbReference>
<accession>A0AAW7Y6Z4</accession>
<evidence type="ECO:0000256" key="6">
    <source>
        <dbReference type="ARBA" id="ARBA00022801"/>
    </source>
</evidence>
<reference evidence="11 12" key="1">
    <citation type="journal article" date="2016" name="Antonie Van Leeuwenhoek">
        <title>Photobacterium sanguinicancri sp. nov. isolated from marine animals.</title>
        <authorList>
            <person name="Gomez-Gil B."/>
            <person name="Roque A."/>
            <person name="Rotllant G."/>
            <person name="Romalde J.L."/>
            <person name="Doce A."/>
            <person name="Eggermont M."/>
            <person name="Defoirdt T."/>
        </authorList>
    </citation>
    <scope>NUCLEOTIDE SEQUENCE [LARGE SCALE GENOMIC DNA]</scope>
    <source>
        <strain evidence="11 12">CAIM 1827</strain>
    </source>
</reference>
<dbReference type="PANTHER" id="PTHR11963">
    <property type="entry name" value="LEUCINE AMINOPEPTIDASE-RELATED"/>
    <property type="match status" value="1"/>
</dbReference>
<keyword evidence="2 10" id="KW-0031">Aminopeptidase</keyword>
<dbReference type="NCBIfam" id="NF003450">
    <property type="entry name" value="PRK05015.1"/>
    <property type="match status" value="1"/>
</dbReference>
<keyword evidence="4" id="KW-0645">Protease</keyword>
<proteinExistence type="inferred from homology"/>
<dbReference type="EC" id="3.4.11.23" evidence="10"/>
<gene>
    <name evidence="10" type="primary">pepB</name>
    <name evidence="11" type="ORF">ASV53_02395</name>
    <name evidence="10" type="ORF">Q4568_14485</name>
</gene>
<evidence type="ECO:0000256" key="5">
    <source>
        <dbReference type="ARBA" id="ARBA00022723"/>
    </source>
</evidence>
<reference evidence="11" key="2">
    <citation type="submission" date="2017-07" db="EMBL/GenBank/DDBJ databases">
        <authorList>
            <person name="Gomez-Gil B."/>
            <person name="Enciso-Ibarra K."/>
        </authorList>
    </citation>
    <scope>NUCLEOTIDE SEQUENCE</scope>
    <source>
        <strain evidence="11">CAIM 1827</strain>
    </source>
</reference>
<dbReference type="GO" id="GO:0005737">
    <property type="term" value="C:cytoplasm"/>
    <property type="evidence" value="ECO:0007669"/>
    <property type="project" value="InterPro"/>
</dbReference>
<keyword evidence="3" id="KW-0963">Cytoplasm</keyword>
<dbReference type="GO" id="GO:0030145">
    <property type="term" value="F:manganese ion binding"/>
    <property type="evidence" value="ECO:0007669"/>
    <property type="project" value="InterPro"/>
</dbReference>
<evidence type="ECO:0000256" key="4">
    <source>
        <dbReference type="ARBA" id="ARBA00022670"/>
    </source>
</evidence>
<dbReference type="EMBL" id="NOIF01000007">
    <property type="protein sequence ID" value="OZS45557.1"/>
    <property type="molecule type" value="Genomic_DNA"/>
</dbReference>
<name>A0AAW7Y6Z4_9GAMM</name>
<dbReference type="CDD" id="cd00433">
    <property type="entry name" value="Peptidase_M17"/>
    <property type="match status" value="1"/>
</dbReference>
<dbReference type="FunFam" id="3.40.630.10:FF:000037">
    <property type="entry name" value="Peptidase B"/>
    <property type="match status" value="1"/>
</dbReference>
<dbReference type="Pfam" id="PF12404">
    <property type="entry name" value="DUF3663"/>
    <property type="match status" value="1"/>
</dbReference>
<dbReference type="PANTHER" id="PTHR11963:SF20">
    <property type="entry name" value="PEPTIDASE B"/>
    <property type="match status" value="1"/>
</dbReference>
<evidence type="ECO:0000313" key="12">
    <source>
        <dbReference type="Proteomes" id="UP000215999"/>
    </source>
</evidence>
<sequence length="438" mass="47211">MSANMLVFLSQEPADAKWGGNALVSYDAEGTTIHLTDDNPLVAIQRAARKLDGQGIKHVTLMGDGWELESIWSFIQGHRNTKVGNEVEWTALEATDEAELQARLKATNWVREVINQSAEVVRPSQLASRAGEFIKSLSPEHVTYKIIKGNDLIDEGWMGTYTVGRGSERSPAMLRLDYNPTGDADAPVHTCLVGKGITFDSGGYSLKPSGGMSAMKADMGGAAMATGGLALAIARGTNKRIKLILCCAENMISGRAFKLGDVITYKNGKTVEILNTDAEGRLVLADGLIYASSQNPEVIIDCATLTGAAKNALGNDYHALFSFDHDLAQRALMSASEEMEGLWPLPLAEMHRGMMPSNFADLSNISQGDFLPGASTAAAFLSYFVEDYQNGWMHIDCSGTYRKSANDKWSAGATGMGVRTLANILCDDDSVEEEHLAD</sequence>
<evidence type="ECO:0000256" key="1">
    <source>
        <dbReference type="ARBA" id="ARBA00009528"/>
    </source>
</evidence>
<dbReference type="Proteomes" id="UP001170624">
    <property type="component" value="Unassembled WGS sequence"/>
</dbReference>
<dbReference type="RefSeq" id="WP_094955941.1">
    <property type="nucleotide sequence ID" value="NZ_AP024850.1"/>
</dbReference>
<dbReference type="InterPro" id="IPR008330">
    <property type="entry name" value="Pept_M17_PepB"/>
</dbReference>
<comment type="similarity">
    <text evidence="1">Belongs to the peptidase M17 family.</text>
</comment>
<dbReference type="InterPro" id="IPR011356">
    <property type="entry name" value="Leucine_aapep/pepB"/>
</dbReference>
<keyword evidence="6 10" id="KW-0378">Hydrolase</keyword>
<comment type="function">
    <text evidence="8">Probably plays an important role in intracellular peptide degradation.</text>
</comment>
<evidence type="ECO:0000256" key="2">
    <source>
        <dbReference type="ARBA" id="ARBA00022438"/>
    </source>
</evidence>
<dbReference type="GO" id="GO:0070006">
    <property type="term" value="F:metalloaminopeptidase activity"/>
    <property type="evidence" value="ECO:0007669"/>
    <property type="project" value="InterPro"/>
</dbReference>
<feature type="domain" description="Cytosol aminopeptidase" evidence="9">
    <location>
        <begin position="275"/>
        <end position="282"/>
    </location>
</feature>
<dbReference type="PRINTS" id="PR00481">
    <property type="entry name" value="LAMNOPPTDASE"/>
</dbReference>
<keyword evidence="7" id="KW-0464">Manganese</keyword>
<evidence type="ECO:0000313" key="10">
    <source>
        <dbReference type="EMBL" id="MDO6543750.1"/>
    </source>
</evidence>
<evidence type="ECO:0000259" key="9">
    <source>
        <dbReference type="PROSITE" id="PS00631"/>
    </source>
</evidence>
<dbReference type="GO" id="GO:0006508">
    <property type="term" value="P:proteolysis"/>
    <property type="evidence" value="ECO:0007669"/>
    <property type="project" value="UniProtKB-KW"/>
</dbReference>
<dbReference type="InterPro" id="IPR000819">
    <property type="entry name" value="Peptidase_M17_C"/>
</dbReference>